<keyword evidence="3" id="KW-1185">Reference proteome</keyword>
<proteinExistence type="predicted"/>
<dbReference type="Proteomes" id="UP001523392">
    <property type="component" value="Unassembled WGS sequence"/>
</dbReference>
<organism evidence="2 3">
    <name type="scientific">Siccirubricoccus soli</name>
    <dbReference type="NCBI Taxonomy" id="2899147"/>
    <lineage>
        <taxon>Bacteria</taxon>
        <taxon>Pseudomonadati</taxon>
        <taxon>Pseudomonadota</taxon>
        <taxon>Alphaproteobacteria</taxon>
        <taxon>Acetobacterales</taxon>
        <taxon>Roseomonadaceae</taxon>
        <taxon>Siccirubricoccus</taxon>
    </lineage>
</organism>
<gene>
    <name evidence="2" type="ORF">JYK14_05785</name>
</gene>
<comment type="caution">
    <text evidence="2">The sequence shown here is derived from an EMBL/GenBank/DDBJ whole genome shotgun (WGS) entry which is preliminary data.</text>
</comment>
<dbReference type="RefSeq" id="WP_252952285.1">
    <property type="nucleotide sequence ID" value="NZ_JAFIRR010000030.1"/>
</dbReference>
<accession>A0ABT1D196</accession>
<feature type="compositionally biased region" description="Basic and acidic residues" evidence="1">
    <location>
        <begin position="34"/>
        <end position="61"/>
    </location>
</feature>
<evidence type="ECO:0000313" key="2">
    <source>
        <dbReference type="EMBL" id="MCO6415689.1"/>
    </source>
</evidence>
<protein>
    <submittedName>
        <fullName evidence="2">Uncharacterized protein</fullName>
    </submittedName>
</protein>
<sequence length="61" mass="6824">MPIIHLTVDRLVDRSDLLDGLGEIEGGSAGLDRALGRADEVRRPDPGSRRPRIEQKTRDFK</sequence>
<reference evidence="2 3" key="1">
    <citation type="submission" date="2021-12" db="EMBL/GenBank/DDBJ databases">
        <title>Siccirubricoccus leaddurans sp. nov., a high concentration Zn2+ tolerance bacterium.</title>
        <authorList>
            <person name="Cao Y."/>
        </authorList>
    </citation>
    <scope>NUCLEOTIDE SEQUENCE [LARGE SCALE GENOMIC DNA]</scope>
    <source>
        <strain evidence="2 3">KC 17139</strain>
    </source>
</reference>
<name>A0ABT1D196_9PROT</name>
<feature type="region of interest" description="Disordered" evidence="1">
    <location>
        <begin position="23"/>
        <end position="61"/>
    </location>
</feature>
<evidence type="ECO:0000313" key="3">
    <source>
        <dbReference type="Proteomes" id="UP001523392"/>
    </source>
</evidence>
<dbReference type="EMBL" id="JAFIRR010000030">
    <property type="protein sequence ID" value="MCO6415689.1"/>
    <property type="molecule type" value="Genomic_DNA"/>
</dbReference>
<evidence type="ECO:0000256" key="1">
    <source>
        <dbReference type="SAM" id="MobiDB-lite"/>
    </source>
</evidence>